<feature type="region of interest" description="Disordered" evidence="3">
    <location>
        <begin position="277"/>
        <end position="363"/>
    </location>
</feature>
<evidence type="ECO:0000313" key="5">
    <source>
        <dbReference type="Proteomes" id="UP000250572"/>
    </source>
</evidence>
<reference evidence="4 5" key="1">
    <citation type="journal article" date="2018" name="G3 (Bethesda)">
        <title>A High-Quality Reference Genome for the Invasive Mosquitofish Gambusia affinis Using a Chicago Library.</title>
        <authorList>
            <person name="Hoffberg S.L."/>
            <person name="Troendle N.J."/>
            <person name="Glenn T.C."/>
            <person name="Mahmud O."/>
            <person name="Louha S."/>
            <person name="Chalopin D."/>
            <person name="Bennetzen J.L."/>
            <person name="Mauricio R."/>
        </authorList>
    </citation>
    <scope>NUCLEOTIDE SEQUENCE [LARGE SCALE GENOMIC DNA]</scope>
    <source>
        <strain evidence="4">NE01/NJP1002.9</strain>
        <tissue evidence="4">Muscle</tissue>
    </source>
</reference>
<accession>A0A315UY74</accession>
<keyword evidence="2" id="KW-0539">Nucleus</keyword>
<keyword evidence="5" id="KW-1185">Reference proteome</keyword>
<feature type="compositionally biased region" description="Polar residues" evidence="3">
    <location>
        <begin position="344"/>
        <end position="354"/>
    </location>
</feature>
<comment type="subcellular location">
    <subcellularLocation>
        <location evidence="1">Nucleus</location>
    </subcellularLocation>
</comment>
<dbReference type="AlphaFoldDB" id="A0A315UY74"/>
<evidence type="ECO:0000256" key="3">
    <source>
        <dbReference type="SAM" id="MobiDB-lite"/>
    </source>
</evidence>
<organism evidence="4 5">
    <name type="scientific">Gambusia affinis</name>
    <name type="common">Western mosquitofish</name>
    <name type="synonym">Heterandria affinis</name>
    <dbReference type="NCBI Taxonomy" id="33528"/>
    <lineage>
        <taxon>Eukaryota</taxon>
        <taxon>Metazoa</taxon>
        <taxon>Chordata</taxon>
        <taxon>Craniata</taxon>
        <taxon>Vertebrata</taxon>
        <taxon>Euteleostomi</taxon>
        <taxon>Actinopterygii</taxon>
        <taxon>Neopterygii</taxon>
        <taxon>Teleostei</taxon>
        <taxon>Neoteleostei</taxon>
        <taxon>Acanthomorphata</taxon>
        <taxon>Ovalentaria</taxon>
        <taxon>Atherinomorphae</taxon>
        <taxon>Cyprinodontiformes</taxon>
        <taxon>Poeciliidae</taxon>
        <taxon>Poeciliinae</taxon>
        <taxon>Gambusia</taxon>
    </lineage>
</organism>
<protein>
    <submittedName>
        <fullName evidence="4">Uncharacterized protein</fullName>
    </submittedName>
</protein>
<dbReference type="Proteomes" id="UP000250572">
    <property type="component" value="Unassembled WGS sequence"/>
</dbReference>
<gene>
    <name evidence="4" type="ORF">CCH79_00019600</name>
</gene>
<proteinExistence type="predicted"/>
<dbReference type="GO" id="GO:0006355">
    <property type="term" value="P:regulation of DNA-templated transcription"/>
    <property type="evidence" value="ECO:0007669"/>
    <property type="project" value="InterPro"/>
</dbReference>
<evidence type="ECO:0000256" key="2">
    <source>
        <dbReference type="ARBA" id="ARBA00023242"/>
    </source>
</evidence>
<evidence type="ECO:0000256" key="1">
    <source>
        <dbReference type="ARBA" id="ARBA00004123"/>
    </source>
</evidence>
<feature type="compositionally biased region" description="Low complexity" evidence="3">
    <location>
        <begin position="38"/>
        <end position="54"/>
    </location>
</feature>
<dbReference type="InterPro" id="IPR000637">
    <property type="entry name" value="HMGI/Y_DNA-bd_CS"/>
</dbReference>
<dbReference type="PROSITE" id="PS00354">
    <property type="entry name" value="HMGI_Y"/>
    <property type="match status" value="1"/>
</dbReference>
<feature type="compositionally biased region" description="Basic and acidic residues" evidence="3">
    <location>
        <begin position="102"/>
        <end position="192"/>
    </location>
</feature>
<sequence>MAHLTRTHLSERASLISDRMPSEAQEPRDRGPPHPLTRAGRSAQLAKAAAASPAPEKRPRGRPRKDGNHGRPAPPAPPSPKSKKGRSRGKAQVEGEENTGTTEKRRLQKKTEPKEPPEAKVPQEAKETPEAKEPNQLLEPKESLKPPEHKGLREAKERVEPPESKEPPDPPESKEPSNPPELKEPPKAKGLPEPKVPTGPKKLVGSRRSISRRKSHKNPEPDLELSQVGLGSCPEPAPEPRVPKCSSEPALVSEEEDSTRTGPVTVDLLSQYVPVEDPQVCAPEPGEPTHSPTSTETSYPSRVSMDTKEGCGVGPVQQSPELSPHSSPPVSLCLEDEDEGSLSPLFQHSPSEDSGGSPAPTLGHAKKRLKQCAFCYRGDQPPLGQGRLVVFGPTPGYIPLHILNRRTSSDRVDDCHDHCYRGDRAPPTYVTSLPVQR</sequence>
<feature type="compositionally biased region" description="Polar residues" evidence="3">
    <location>
        <begin position="316"/>
        <end position="329"/>
    </location>
</feature>
<dbReference type="GO" id="GO:0005634">
    <property type="term" value="C:nucleus"/>
    <property type="evidence" value="ECO:0007669"/>
    <property type="project" value="UniProtKB-SubCell"/>
</dbReference>
<name>A0A315UY74_GAMAF</name>
<comment type="caution">
    <text evidence="4">The sequence shown here is derived from an EMBL/GenBank/DDBJ whole genome shotgun (WGS) entry which is preliminary data.</text>
</comment>
<feature type="compositionally biased region" description="Low complexity" evidence="3">
    <location>
        <begin position="288"/>
        <end position="301"/>
    </location>
</feature>
<feature type="region of interest" description="Disordered" evidence="3">
    <location>
        <begin position="1"/>
        <end position="264"/>
    </location>
</feature>
<dbReference type="EMBL" id="NHOQ01002580">
    <property type="protein sequence ID" value="PWA15687.1"/>
    <property type="molecule type" value="Genomic_DNA"/>
</dbReference>
<evidence type="ECO:0000313" key="4">
    <source>
        <dbReference type="EMBL" id="PWA15687.1"/>
    </source>
</evidence>